<gene>
    <name evidence="1" type="ordered locus">ERWE_CDS_06850</name>
</gene>
<proteinExistence type="predicted"/>
<dbReference type="AlphaFoldDB" id="A0A0H3LZT3"/>
<dbReference type="KEGG" id="eru:Erum6530"/>
<accession>A0A0H3LZT3</accession>
<protein>
    <submittedName>
        <fullName evidence="1">Uncharacterized protein</fullName>
    </submittedName>
</protein>
<dbReference type="RefSeq" id="WP_011155333.1">
    <property type="nucleotide sequence ID" value="NC_005295.2"/>
</dbReference>
<name>A0A0H3LZT3_EHRRW</name>
<dbReference type="EMBL" id="CR925678">
    <property type="protein sequence ID" value="CAI27179.1"/>
    <property type="molecule type" value="Genomic_DNA"/>
</dbReference>
<dbReference type="Proteomes" id="UP000001021">
    <property type="component" value="Chromosome"/>
</dbReference>
<reference evidence="1 2" key="1">
    <citation type="journal article" date="2006" name="J. Bacteriol.">
        <title>Comparative genomic analysis of three strains of Ehrlichia ruminantium reveals an active process of genome size plasticity.</title>
        <authorList>
            <person name="Frutos R."/>
            <person name="Viari A."/>
            <person name="Ferraz C."/>
            <person name="Morgat A."/>
            <person name="Eychenie S."/>
            <person name="Kandassami Y."/>
            <person name="Chantal I."/>
            <person name="Bensaid A."/>
            <person name="Coissac E."/>
            <person name="Vachiery N."/>
            <person name="Demaille J."/>
            <person name="Martinez D."/>
        </authorList>
    </citation>
    <scope>NUCLEOTIDE SEQUENCE [LARGE SCALE GENOMIC DNA]</scope>
    <source>
        <strain evidence="1 2">Welgevonden</strain>
    </source>
</reference>
<sequence>MRIISLFLLLVLILQVSCSAIYETRSNYEAPDSEVGKACILQCSYNKNDCYRQCQVKLTDCRLAEKMIDAQTRRNPFISIINNTISKGNDDKEDSNNPCEDKRQKCMKSCKNGTFCDTECDMQFNVCDTEQRVKTDMSFSSGSFKHEVQSSSTSKSFGAGIKSVVPVKPVSLCKVNDCDRLCRSDYDLCFTGCGGKITTYSKCVAFCDKK</sequence>
<dbReference type="KEGG" id="erw:ERWE_CDS_06850"/>
<evidence type="ECO:0000313" key="1">
    <source>
        <dbReference type="EMBL" id="CAI27179.1"/>
    </source>
</evidence>
<dbReference type="GeneID" id="33058163"/>
<evidence type="ECO:0000313" key="2">
    <source>
        <dbReference type="Proteomes" id="UP000001021"/>
    </source>
</evidence>
<organism evidence="1 2">
    <name type="scientific">Ehrlichia ruminantium (strain Welgevonden)</name>
    <dbReference type="NCBI Taxonomy" id="254945"/>
    <lineage>
        <taxon>Bacteria</taxon>
        <taxon>Pseudomonadati</taxon>
        <taxon>Pseudomonadota</taxon>
        <taxon>Alphaproteobacteria</taxon>
        <taxon>Rickettsiales</taxon>
        <taxon>Anaplasmataceae</taxon>
        <taxon>Ehrlichia</taxon>
    </lineage>
</organism>
<keyword evidence="2" id="KW-1185">Reference proteome</keyword>
<dbReference type="HOGENOM" id="CLU_1583156_0_0_5"/>